<evidence type="ECO:0000313" key="3">
    <source>
        <dbReference type="Proteomes" id="UP000618818"/>
    </source>
</evidence>
<evidence type="ECO:0000256" key="1">
    <source>
        <dbReference type="SAM" id="Phobius"/>
    </source>
</evidence>
<feature type="transmembrane region" description="Helical" evidence="1">
    <location>
        <begin position="82"/>
        <end position="101"/>
    </location>
</feature>
<feature type="transmembrane region" description="Helical" evidence="1">
    <location>
        <begin position="107"/>
        <end position="130"/>
    </location>
</feature>
<dbReference type="Pfam" id="PF07690">
    <property type="entry name" value="MFS_1"/>
    <property type="match status" value="1"/>
</dbReference>
<keyword evidence="3" id="KW-1185">Reference proteome</keyword>
<keyword evidence="1" id="KW-0472">Membrane</keyword>
<dbReference type="Proteomes" id="UP000618818">
    <property type="component" value="Unassembled WGS sequence"/>
</dbReference>
<gene>
    <name evidence="2" type="ORF">IEZ26_07700</name>
</gene>
<organism evidence="2 3">
    <name type="scientific">Nocardioides cavernae</name>
    <dbReference type="NCBI Taxonomy" id="1921566"/>
    <lineage>
        <taxon>Bacteria</taxon>
        <taxon>Bacillati</taxon>
        <taxon>Actinomycetota</taxon>
        <taxon>Actinomycetes</taxon>
        <taxon>Propionibacteriales</taxon>
        <taxon>Nocardioidaceae</taxon>
        <taxon>Nocardioides</taxon>
    </lineage>
</organism>
<accession>A0ABR8N8M2</accession>
<feature type="transmembrane region" description="Helical" evidence="1">
    <location>
        <begin position="362"/>
        <end position="383"/>
    </location>
</feature>
<dbReference type="EMBL" id="JACXYZ010000001">
    <property type="protein sequence ID" value="MBD3924497.1"/>
    <property type="molecule type" value="Genomic_DNA"/>
</dbReference>
<feature type="transmembrane region" description="Helical" evidence="1">
    <location>
        <begin position="338"/>
        <end position="356"/>
    </location>
</feature>
<dbReference type="InterPro" id="IPR011701">
    <property type="entry name" value="MFS"/>
</dbReference>
<dbReference type="Gene3D" id="1.20.1250.20">
    <property type="entry name" value="MFS general substrate transporter like domains"/>
    <property type="match status" value="1"/>
</dbReference>
<feature type="transmembrane region" description="Helical" evidence="1">
    <location>
        <begin position="209"/>
        <end position="230"/>
    </location>
</feature>
<feature type="transmembrane region" description="Helical" evidence="1">
    <location>
        <begin position="170"/>
        <end position="189"/>
    </location>
</feature>
<feature type="transmembrane region" description="Helical" evidence="1">
    <location>
        <begin position="12"/>
        <end position="30"/>
    </location>
</feature>
<protein>
    <submittedName>
        <fullName evidence="2">MFS transporter</fullName>
    </submittedName>
</protein>
<dbReference type="SUPFAM" id="SSF103473">
    <property type="entry name" value="MFS general substrate transporter"/>
    <property type="match status" value="1"/>
</dbReference>
<sequence length="386" mass="38025">MVTEAHVEQRSAARSVAVALAGTLLIASTYGMARFGVGLFAPRLVAERPALAPVVGWAAAAQFVSYSVAASVAARVSDRRPGAAVLVAGTTAALGCIGVATTASPGWFVALVFLGGTGAGLASPALVRLVDAVTPPHAAATAQSLVNTGTAVGVVVAGALAFAVPSTAGAWWTMAALNALAAAGVLLLVRGRAGLGEPAAAASETSYDWHPLATPAAAAVVVGAGSALLWSYGPLIATGPGPVDDGSVGFLWIALGLGGLLGPLTGRLVERRGLARAWAWSVGAVAVASVALAGAVGLGLAWPAYVAMACFGAGYMCLSGVLILWARDAWPEAAGRGTSVLFVALAVGQAVGAVGFDLWLDVAGAVTACLTAALLCLAGASSVRRR</sequence>
<feature type="transmembrane region" description="Helical" evidence="1">
    <location>
        <begin position="304"/>
        <end position="326"/>
    </location>
</feature>
<proteinExistence type="predicted"/>
<dbReference type="InterPro" id="IPR036259">
    <property type="entry name" value="MFS_trans_sf"/>
</dbReference>
<reference evidence="2 3" key="1">
    <citation type="submission" date="2020-09" db="EMBL/GenBank/DDBJ databases">
        <title>novel species in genus Nocardioides.</title>
        <authorList>
            <person name="Zhang G."/>
        </authorList>
    </citation>
    <scope>NUCLEOTIDE SEQUENCE [LARGE SCALE GENOMIC DNA]</scope>
    <source>
        <strain evidence="2 3">KCTC 39551</strain>
    </source>
</reference>
<feature type="transmembrane region" description="Helical" evidence="1">
    <location>
        <begin position="142"/>
        <end position="164"/>
    </location>
</feature>
<comment type="caution">
    <text evidence="2">The sequence shown here is derived from an EMBL/GenBank/DDBJ whole genome shotgun (WGS) entry which is preliminary data.</text>
</comment>
<keyword evidence="1" id="KW-0812">Transmembrane</keyword>
<evidence type="ECO:0000313" key="2">
    <source>
        <dbReference type="EMBL" id="MBD3924497.1"/>
    </source>
</evidence>
<dbReference type="RefSeq" id="WP_191194266.1">
    <property type="nucleotide sequence ID" value="NZ_JACXYZ010000001.1"/>
</dbReference>
<keyword evidence="1" id="KW-1133">Transmembrane helix</keyword>
<feature type="transmembrane region" description="Helical" evidence="1">
    <location>
        <begin position="277"/>
        <end position="298"/>
    </location>
</feature>
<feature type="transmembrane region" description="Helical" evidence="1">
    <location>
        <begin position="50"/>
        <end position="70"/>
    </location>
</feature>
<name>A0ABR8N8M2_9ACTN</name>
<feature type="transmembrane region" description="Helical" evidence="1">
    <location>
        <begin position="250"/>
        <end position="270"/>
    </location>
</feature>